<evidence type="ECO:0000313" key="3">
    <source>
        <dbReference type="Proteomes" id="UP000537718"/>
    </source>
</evidence>
<gene>
    <name evidence="2" type="ORF">HDE69_003350</name>
</gene>
<keyword evidence="2" id="KW-0687">Ribonucleoprotein</keyword>
<organism evidence="2 3">
    <name type="scientific">Pedobacter cryoconitis</name>
    <dbReference type="NCBI Taxonomy" id="188932"/>
    <lineage>
        <taxon>Bacteria</taxon>
        <taxon>Pseudomonadati</taxon>
        <taxon>Bacteroidota</taxon>
        <taxon>Sphingobacteriia</taxon>
        <taxon>Sphingobacteriales</taxon>
        <taxon>Sphingobacteriaceae</taxon>
        <taxon>Pedobacter</taxon>
    </lineage>
</organism>
<dbReference type="PANTHER" id="PTHR42791">
    <property type="entry name" value="GNAT FAMILY ACETYLTRANSFERASE"/>
    <property type="match status" value="1"/>
</dbReference>
<dbReference type="InterPro" id="IPR016181">
    <property type="entry name" value="Acyl_CoA_acyltransferase"/>
</dbReference>
<dbReference type="PROSITE" id="PS51186">
    <property type="entry name" value="GNAT"/>
    <property type="match status" value="1"/>
</dbReference>
<dbReference type="EMBL" id="JACHCF010000007">
    <property type="protein sequence ID" value="MBB5622285.1"/>
    <property type="molecule type" value="Genomic_DNA"/>
</dbReference>
<dbReference type="GO" id="GO:0005840">
    <property type="term" value="C:ribosome"/>
    <property type="evidence" value="ECO:0007669"/>
    <property type="project" value="UniProtKB-KW"/>
</dbReference>
<proteinExistence type="predicted"/>
<evidence type="ECO:0000313" key="2">
    <source>
        <dbReference type="EMBL" id="MBB5622285.1"/>
    </source>
</evidence>
<comment type="caution">
    <text evidence="2">The sequence shown here is derived from an EMBL/GenBank/DDBJ whole genome shotgun (WGS) entry which is preliminary data.</text>
</comment>
<dbReference type="Pfam" id="PF13508">
    <property type="entry name" value="Acetyltransf_7"/>
    <property type="match status" value="1"/>
</dbReference>
<reference evidence="2 3" key="1">
    <citation type="submission" date="2020-08" db="EMBL/GenBank/DDBJ databases">
        <title>Genomic Encyclopedia of Type Strains, Phase IV (KMG-V): Genome sequencing to study the core and pangenomes of soil and plant-associated prokaryotes.</title>
        <authorList>
            <person name="Whitman W."/>
        </authorList>
    </citation>
    <scope>NUCLEOTIDE SEQUENCE [LARGE SCALE GENOMIC DNA]</scope>
    <source>
        <strain evidence="2 3">MP7CTX6</strain>
    </source>
</reference>
<dbReference type="RefSeq" id="WP_183868201.1">
    <property type="nucleotide sequence ID" value="NZ_JACHCF010000007.1"/>
</dbReference>
<feature type="domain" description="N-acetyltransferase" evidence="1">
    <location>
        <begin position="38"/>
        <end position="190"/>
    </location>
</feature>
<dbReference type="GO" id="GO:0016747">
    <property type="term" value="F:acyltransferase activity, transferring groups other than amino-acyl groups"/>
    <property type="evidence" value="ECO:0007669"/>
    <property type="project" value="InterPro"/>
</dbReference>
<keyword evidence="2" id="KW-0689">Ribosomal protein</keyword>
<protein>
    <submittedName>
        <fullName evidence="2">Ribosomal protein S18 acetylase RimI-like enzyme</fullName>
    </submittedName>
</protein>
<dbReference type="AlphaFoldDB" id="A0A7W9DLK3"/>
<sequence length="190" mass="22353">MLKAESEDKNTVVDILTKSFNENRSFNSIIKQDKYRVNRIRKVFEYYFECCSRYGAVYLSEDKNACAMISFPDQKKVSFWSVLMDVKLLFVLGLKSVKLGFSRAAKIGKVHPDYAFYYLLFIGVNPDFQHQGIGLKLLEELVADSERLKLPVYLETYMERNIILYKKAGFKIYNELDFGFRVFCMKREFN</sequence>
<dbReference type="SUPFAM" id="SSF55729">
    <property type="entry name" value="Acyl-CoA N-acyltransferases (Nat)"/>
    <property type="match status" value="1"/>
</dbReference>
<dbReference type="PANTHER" id="PTHR42791:SF1">
    <property type="entry name" value="N-ACETYLTRANSFERASE DOMAIN-CONTAINING PROTEIN"/>
    <property type="match status" value="1"/>
</dbReference>
<dbReference type="InterPro" id="IPR052523">
    <property type="entry name" value="Trichothecene_AcTrans"/>
</dbReference>
<accession>A0A7W9DLK3</accession>
<dbReference type="InterPro" id="IPR000182">
    <property type="entry name" value="GNAT_dom"/>
</dbReference>
<evidence type="ECO:0000259" key="1">
    <source>
        <dbReference type="PROSITE" id="PS51186"/>
    </source>
</evidence>
<name>A0A7W9DLK3_9SPHI</name>
<dbReference type="Proteomes" id="UP000537718">
    <property type="component" value="Unassembled WGS sequence"/>
</dbReference>
<dbReference type="CDD" id="cd04301">
    <property type="entry name" value="NAT_SF"/>
    <property type="match status" value="1"/>
</dbReference>
<dbReference type="Gene3D" id="3.40.630.30">
    <property type="match status" value="1"/>
</dbReference>